<dbReference type="OrthoDB" id="10526063at2759"/>
<evidence type="ECO:0000313" key="1">
    <source>
        <dbReference type="EMBL" id="PVU86812.1"/>
    </source>
</evidence>
<dbReference type="EMBL" id="MBFR01000602">
    <property type="protein sequence ID" value="PVU86812.1"/>
    <property type="molecule type" value="Genomic_DNA"/>
</dbReference>
<reference evidence="1 2" key="1">
    <citation type="journal article" date="2018" name="MBio">
        <title>Comparative Genomics Reveals the Core Gene Toolbox for the Fungus-Insect Symbiosis.</title>
        <authorList>
            <person name="Wang Y."/>
            <person name="Stata M."/>
            <person name="Wang W."/>
            <person name="Stajich J.E."/>
            <person name="White M.M."/>
            <person name="Moncalvo J.M."/>
        </authorList>
    </citation>
    <scope>NUCLEOTIDE SEQUENCE [LARGE SCALE GENOMIC DNA]</scope>
    <source>
        <strain evidence="1 2">SWE-8-4</strain>
    </source>
</reference>
<keyword evidence="2" id="KW-1185">Reference proteome</keyword>
<evidence type="ECO:0000313" key="2">
    <source>
        <dbReference type="Proteomes" id="UP000245383"/>
    </source>
</evidence>
<accession>A0A2T9Y390</accession>
<comment type="caution">
    <text evidence="1">The sequence shown here is derived from an EMBL/GenBank/DDBJ whole genome shotgun (WGS) entry which is preliminary data.</text>
</comment>
<dbReference type="AlphaFoldDB" id="A0A2T9Y390"/>
<protein>
    <submittedName>
        <fullName evidence="1">Uncharacterized protein</fullName>
    </submittedName>
</protein>
<sequence length="168" mass="18813">MGKLLGGGSKLFLFQLKWIKDTNIPLSMELETEKFMNGIHVARELIVDNIKCSITFLNQCSMDKEALVSLKHERNAMMINLKPPKPPDKQIKYVSFSQPPTTETVTITDSDSPTTLFTSQLPFYNFPTNKLADTSLTTMNLHMHESICFKLTAIISDTPVSVLLDTGS</sequence>
<dbReference type="Proteomes" id="UP000245383">
    <property type="component" value="Unassembled WGS sequence"/>
</dbReference>
<gene>
    <name evidence="1" type="ORF">BB561_006535</name>
</gene>
<organism evidence="1 2">
    <name type="scientific">Smittium simulii</name>
    <dbReference type="NCBI Taxonomy" id="133385"/>
    <lineage>
        <taxon>Eukaryota</taxon>
        <taxon>Fungi</taxon>
        <taxon>Fungi incertae sedis</taxon>
        <taxon>Zoopagomycota</taxon>
        <taxon>Kickxellomycotina</taxon>
        <taxon>Harpellomycetes</taxon>
        <taxon>Harpellales</taxon>
        <taxon>Legeriomycetaceae</taxon>
        <taxon>Smittium</taxon>
    </lineage>
</organism>
<proteinExistence type="predicted"/>
<name>A0A2T9Y390_9FUNG</name>
<dbReference type="STRING" id="133385.A0A2T9Y390"/>